<feature type="region of interest" description="Disordered" evidence="13">
    <location>
        <begin position="296"/>
        <end position="338"/>
    </location>
</feature>
<feature type="compositionally biased region" description="Basic and acidic residues" evidence="13">
    <location>
        <begin position="186"/>
        <end position="196"/>
    </location>
</feature>
<comment type="subunit">
    <text evidence="11">Component of the mitochondrial contact site and cristae organizing system (MICOS) complex.</text>
</comment>
<evidence type="ECO:0000256" key="13">
    <source>
        <dbReference type="SAM" id="MobiDB-lite"/>
    </source>
</evidence>
<evidence type="ECO:0000256" key="11">
    <source>
        <dbReference type="RuleBase" id="RU363000"/>
    </source>
</evidence>
<comment type="function">
    <text evidence="10">Component of the MICOS complex, a large protein complex of the mitochondrial inner membrane that plays crucial roles in the maintenance of crista junctions, inner membrane architecture, and formation of contact sites to the outer membrane. Plays a role in keeping cristae membranes connected to the inner boundary membrane. Also promotes protein import via the mitochondrial intermembrane space assembly (MIA) pathway.</text>
</comment>
<dbReference type="AlphaFoldDB" id="A0A0F7SIR0"/>
<evidence type="ECO:0000256" key="8">
    <source>
        <dbReference type="ARBA" id="ARBA00023128"/>
    </source>
</evidence>
<evidence type="ECO:0000256" key="10">
    <source>
        <dbReference type="ARBA" id="ARBA00025571"/>
    </source>
</evidence>
<proteinExistence type="inferred from homology"/>
<evidence type="ECO:0000256" key="12">
    <source>
        <dbReference type="SAM" id="Coils"/>
    </source>
</evidence>
<feature type="compositionally biased region" description="Pro residues" evidence="13">
    <location>
        <begin position="61"/>
        <end position="74"/>
    </location>
</feature>
<organism evidence="14">
    <name type="scientific">Phaffia rhodozyma</name>
    <name type="common">Yeast</name>
    <name type="synonym">Xanthophyllomyces dendrorhous</name>
    <dbReference type="NCBI Taxonomy" id="264483"/>
    <lineage>
        <taxon>Eukaryota</taxon>
        <taxon>Fungi</taxon>
        <taxon>Dikarya</taxon>
        <taxon>Basidiomycota</taxon>
        <taxon>Agaricomycotina</taxon>
        <taxon>Tremellomycetes</taxon>
        <taxon>Cystofilobasidiales</taxon>
        <taxon>Mrakiaceae</taxon>
        <taxon>Phaffia</taxon>
    </lineage>
</organism>
<feature type="compositionally biased region" description="Polar residues" evidence="13">
    <location>
        <begin position="197"/>
        <end position="213"/>
    </location>
</feature>
<comment type="similarity">
    <text evidence="2 11">Belongs to the MICOS complex subunit Mic60 family.</text>
</comment>
<evidence type="ECO:0000313" key="14">
    <source>
        <dbReference type="EMBL" id="CDZ97613.1"/>
    </source>
</evidence>
<keyword evidence="6 11" id="KW-1133">Transmembrane helix</keyword>
<feature type="transmembrane region" description="Helical" evidence="11">
    <location>
        <begin position="86"/>
        <end position="106"/>
    </location>
</feature>
<dbReference type="Pfam" id="PF09731">
    <property type="entry name" value="Mitofilin"/>
    <property type="match status" value="1"/>
</dbReference>
<protein>
    <recommendedName>
        <fullName evidence="3 11">MICOS complex subunit MIC60</fullName>
    </recommendedName>
    <alternativeName>
        <fullName evidence="11">Mitofilin</fullName>
    </alternativeName>
</protein>
<evidence type="ECO:0000256" key="9">
    <source>
        <dbReference type="ARBA" id="ARBA00023136"/>
    </source>
</evidence>
<keyword evidence="7 12" id="KW-0175">Coiled coil</keyword>
<accession>A0A0F7SIR0</accession>
<dbReference type="EMBL" id="LN483249">
    <property type="protein sequence ID" value="CDZ97613.1"/>
    <property type="molecule type" value="Genomic_DNA"/>
</dbReference>
<dbReference type="GO" id="GO:0042407">
    <property type="term" value="P:cristae formation"/>
    <property type="evidence" value="ECO:0007669"/>
    <property type="project" value="TreeGrafter"/>
</dbReference>
<dbReference type="SUPFAM" id="SSF47162">
    <property type="entry name" value="Apolipoprotein"/>
    <property type="match status" value="1"/>
</dbReference>
<feature type="coiled-coil region" evidence="12">
    <location>
        <begin position="619"/>
        <end position="698"/>
    </location>
</feature>
<evidence type="ECO:0000256" key="4">
    <source>
        <dbReference type="ARBA" id="ARBA00022692"/>
    </source>
</evidence>
<dbReference type="GO" id="GO:0061617">
    <property type="term" value="C:MICOS complex"/>
    <property type="evidence" value="ECO:0007669"/>
    <property type="project" value="TreeGrafter"/>
</dbReference>
<evidence type="ECO:0000256" key="3">
    <source>
        <dbReference type="ARBA" id="ARBA00018116"/>
    </source>
</evidence>
<sequence length="938" mass="101138">MPISQLSSRARLSPTIRSLPIRTYAASPLSGTPPKIPVTVITPADPVIVQKRVVPVAVPVAPLPPSGSPPPPPGRGGKKSHGFRNFLLWSGFLGGSAYSIATYIALHNDDFEQFYTQYVPGGLRLVEYAEEKGWDQVGASEVVGGVNRAYDSSKSLYNRITGQITPSTPISEQAADRVTALQKKVESKSSDLRSKASETISSLTHKASSTASSAVPADSENPKALGDDARAVHFDAVDDSKLRVLDAKDQAVDKTKDIKEEAVRRANEIKEKTARKGSSLKEKVVGEAQHIKQEVVDKSAQAQKDLASRTSHVQEATHQKATEAQDLASKKSAEAQKAISQKTTEAQIKAAEIQNKAGELQDDVSAKAHQLSDKALGFVEQLKAKVEEKFDAVVEEGGKAKEAVVESAHQASNQLDAIDLKGEALKKIEQLKAQGGAVADKAKDAVDAVSEQAAHLVGESKEAIGQAEKKVETKTGQWSEGVENLVHQAEDALKGVKTEVENKIAEKDMVDGKLPWVEALPIGFEAPPGYYIPKAVKATSPKAPSSSTVVGKPAVGEILPLIAPSVREFASSEPIIAQLATTIDSLASYLSSSPSAVPSAKNLISTAQMDLEALGGRLASVKEEERKKLETQLEAKRAEFERELKEKTVKLEEELEKREEGWKSVVEDERAKMVAVFRERLENELEVQSEIINARLKEEVLAQAVELQRSLIRDIKTQVETERGGRLAKLGELETGLKGLEKVTLDNSAILDENVRVHTLWSALRAVQTASETSRQPFDTQLAALTNLTTASRDPSVGPTVLATIPSSTVAGGIESTSDLTYWFIHRVAPRIRSVAFVPEAADAGLLAHLTSFVLSPLLFRKSGNVEGNDVGAVLARAEDRLARNDLDGAAREVNSLKGWPATLAQDWLREARKRLEVEQALEVIATEAKVASLVVVN</sequence>
<keyword evidence="9 11" id="KW-0472">Membrane</keyword>
<keyword evidence="8 11" id="KW-0496">Mitochondrion</keyword>
<reference evidence="14" key="1">
    <citation type="submission" date="2014-08" db="EMBL/GenBank/DDBJ databases">
        <authorList>
            <person name="Sharma Rahul"/>
            <person name="Thines Marco"/>
        </authorList>
    </citation>
    <scope>NUCLEOTIDE SEQUENCE</scope>
</reference>
<dbReference type="PANTHER" id="PTHR15415:SF7">
    <property type="entry name" value="MICOS COMPLEX SUBUNIT MIC60"/>
    <property type="match status" value="1"/>
</dbReference>
<keyword evidence="5 11" id="KW-0999">Mitochondrion inner membrane</keyword>
<comment type="subcellular location">
    <subcellularLocation>
        <location evidence="1 11">Mitochondrion inner membrane</location>
        <topology evidence="1 11">Single-pass membrane protein</topology>
    </subcellularLocation>
</comment>
<feature type="region of interest" description="Disordered" evidence="13">
    <location>
        <begin position="60"/>
        <end position="79"/>
    </location>
</feature>
<evidence type="ECO:0000256" key="1">
    <source>
        <dbReference type="ARBA" id="ARBA00004434"/>
    </source>
</evidence>
<dbReference type="InterPro" id="IPR019133">
    <property type="entry name" value="MIC60"/>
</dbReference>
<name>A0A0F7SIR0_PHARH</name>
<evidence type="ECO:0000256" key="5">
    <source>
        <dbReference type="ARBA" id="ARBA00022792"/>
    </source>
</evidence>
<evidence type="ECO:0000256" key="2">
    <source>
        <dbReference type="ARBA" id="ARBA00010877"/>
    </source>
</evidence>
<evidence type="ECO:0000256" key="7">
    <source>
        <dbReference type="ARBA" id="ARBA00023054"/>
    </source>
</evidence>
<evidence type="ECO:0000256" key="6">
    <source>
        <dbReference type="ARBA" id="ARBA00022989"/>
    </source>
</evidence>
<feature type="compositionally biased region" description="Basic and acidic residues" evidence="13">
    <location>
        <begin position="315"/>
        <end position="334"/>
    </location>
</feature>
<dbReference type="PANTHER" id="PTHR15415">
    <property type="entry name" value="MITOFILIN"/>
    <property type="match status" value="1"/>
</dbReference>
<keyword evidence="4 11" id="KW-0812">Transmembrane</keyword>
<feature type="region of interest" description="Disordered" evidence="13">
    <location>
        <begin position="186"/>
        <end position="227"/>
    </location>
</feature>